<feature type="non-terminal residue" evidence="12">
    <location>
        <position position="625"/>
    </location>
</feature>
<gene>
    <name evidence="12" type="ORF">HANVADRAFT_54372</name>
</gene>
<feature type="region of interest" description="Disordered" evidence="10">
    <location>
        <begin position="122"/>
        <end position="158"/>
    </location>
</feature>
<dbReference type="InterPro" id="IPR022751">
    <property type="entry name" value="Alpha_mannosyltransferase"/>
</dbReference>
<organism evidence="12 13">
    <name type="scientific">Hanseniaspora valbyensis NRRL Y-1626</name>
    <dbReference type="NCBI Taxonomy" id="766949"/>
    <lineage>
        <taxon>Eukaryota</taxon>
        <taxon>Fungi</taxon>
        <taxon>Dikarya</taxon>
        <taxon>Ascomycota</taxon>
        <taxon>Saccharomycotina</taxon>
        <taxon>Saccharomycetes</taxon>
        <taxon>Saccharomycodales</taxon>
        <taxon>Saccharomycodaceae</taxon>
        <taxon>Hanseniaspora</taxon>
    </lineage>
</organism>
<dbReference type="GO" id="GO:0000139">
    <property type="term" value="C:Golgi membrane"/>
    <property type="evidence" value="ECO:0007669"/>
    <property type="project" value="UniProtKB-SubCell"/>
</dbReference>
<feature type="transmembrane region" description="Helical" evidence="11">
    <location>
        <begin position="30"/>
        <end position="50"/>
    </location>
</feature>
<evidence type="ECO:0000256" key="4">
    <source>
        <dbReference type="ARBA" id="ARBA00022679"/>
    </source>
</evidence>
<keyword evidence="4" id="KW-0808">Transferase</keyword>
<dbReference type="GO" id="GO:0000026">
    <property type="term" value="F:alpha-1,2-mannosyltransferase activity"/>
    <property type="evidence" value="ECO:0007669"/>
    <property type="project" value="TreeGrafter"/>
</dbReference>
<accession>A0A1B7T7C4</accession>
<name>A0A1B7T7C4_9ASCO</name>
<keyword evidence="9 11" id="KW-0472">Membrane</keyword>
<evidence type="ECO:0000256" key="7">
    <source>
        <dbReference type="ARBA" id="ARBA00022989"/>
    </source>
</evidence>
<comment type="subcellular location">
    <subcellularLocation>
        <location evidence="1">Golgi apparatus membrane</location>
        <topology evidence="1">Single-pass type II membrane protein</topology>
    </subcellularLocation>
</comment>
<dbReference type="EMBL" id="LXPE01000530">
    <property type="protein sequence ID" value="OBA24634.1"/>
    <property type="molecule type" value="Genomic_DNA"/>
</dbReference>
<evidence type="ECO:0000256" key="2">
    <source>
        <dbReference type="ARBA" id="ARBA00004922"/>
    </source>
</evidence>
<evidence type="ECO:0000256" key="9">
    <source>
        <dbReference type="ARBA" id="ARBA00023136"/>
    </source>
</evidence>
<dbReference type="Proteomes" id="UP000092321">
    <property type="component" value="Unassembled WGS sequence"/>
</dbReference>
<keyword evidence="7 11" id="KW-1133">Transmembrane helix</keyword>
<feature type="compositionally biased region" description="Polar residues" evidence="10">
    <location>
        <begin position="132"/>
        <end position="154"/>
    </location>
</feature>
<dbReference type="PANTHER" id="PTHR31646">
    <property type="entry name" value="ALPHA-1,2-MANNOSYLTRANSFERASE MNN2"/>
    <property type="match status" value="1"/>
</dbReference>
<evidence type="ECO:0000256" key="3">
    <source>
        <dbReference type="ARBA" id="ARBA00009105"/>
    </source>
</evidence>
<evidence type="ECO:0000256" key="1">
    <source>
        <dbReference type="ARBA" id="ARBA00004323"/>
    </source>
</evidence>
<proteinExistence type="inferred from homology"/>
<keyword evidence="13" id="KW-1185">Reference proteome</keyword>
<evidence type="ECO:0000256" key="6">
    <source>
        <dbReference type="ARBA" id="ARBA00022968"/>
    </source>
</evidence>
<keyword evidence="8" id="KW-0333">Golgi apparatus</keyword>
<dbReference type="AlphaFoldDB" id="A0A1B7T7C4"/>
<keyword evidence="6" id="KW-0735">Signal-anchor</keyword>
<comment type="pathway">
    <text evidence="2">Protein modification; protein glycosylation.</text>
</comment>
<protein>
    <recommendedName>
        <fullName evidence="14">Nucleotide-diphospho-sugar transferase</fullName>
    </recommendedName>
</protein>
<dbReference type="OrthoDB" id="4484309at2759"/>
<dbReference type="PANTHER" id="PTHR31646:SF1">
    <property type="entry name" value="ALPHA-1,2-MANNOSYLTRANSFERASE MNN2"/>
    <property type="match status" value="1"/>
</dbReference>
<dbReference type="Pfam" id="PF11051">
    <property type="entry name" value="Mannosyl_trans3"/>
    <property type="match status" value="1"/>
</dbReference>
<comment type="caution">
    <text evidence="12">The sequence shown here is derived from an EMBL/GenBank/DDBJ whole genome shotgun (WGS) entry which is preliminary data.</text>
</comment>
<evidence type="ECO:0008006" key="14">
    <source>
        <dbReference type="Google" id="ProtNLM"/>
    </source>
</evidence>
<evidence type="ECO:0000313" key="12">
    <source>
        <dbReference type="EMBL" id="OBA24634.1"/>
    </source>
</evidence>
<comment type="similarity">
    <text evidence="3">Belongs to the MNN1/MNT family.</text>
</comment>
<evidence type="ECO:0000256" key="10">
    <source>
        <dbReference type="SAM" id="MobiDB-lite"/>
    </source>
</evidence>
<sequence>MANALYTGNNTTKYKIKKFGKKLASNRKKLIYAVITLFCVFWIITSIFSFNSSSSIKNTSSNSAVKISSEDQLFFAQFEKLSDSDKEKLTKHLVQENYLMNKPDDELLLIAQSIIEEFGSQKGDSLDDEIKSNNPSSSQDSAKTSPSSSAANTLSEEDVHKESLKTYRSSFLSKILKLLISKEPSSVLSRKIDCELPDDLSILNIKENNLLSLKNLQKCLGQKKIDDKVKNSNFHNTYATQIKALAKNLPLDKLYDSEQGVVIPAGGKNTLLAMGIVSLLREVGSELPIEIYIPPRYIDELDSCNFMSTVSDPLKKTSCISNSADILDKVLIDEEKQSNYIDRSDLDDIFALLVSTSRQTLLIDPLYFPLKNIDYLFKFEKFTETGMLLWPRSLHRLTSPVFYEMIERQPNLQKRNRHGINDITNGYFFKPDEVTTPLADLEDALPDKTIDSRIILVDKNTQIDTLLISLYYQVFGQTWYNFLLEMKGDEMKFNHESYMASLYLLNKPYYLLNTINDEVYFNKKDNTGAELQLKIQYDPVIDYKNYAGAESEMATWSGAELQIDSNAFYKQFYTEKDILFASGIHPAMFDPIDQFKYKLLMNNQVFFRYIESADVLKKIDIELVL</sequence>
<evidence type="ECO:0000313" key="13">
    <source>
        <dbReference type="Proteomes" id="UP000092321"/>
    </source>
</evidence>
<reference evidence="13" key="1">
    <citation type="journal article" date="2016" name="Proc. Natl. Acad. Sci. U.S.A.">
        <title>Comparative genomics of biotechnologically important yeasts.</title>
        <authorList>
            <person name="Riley R."/>
            <person name="Haridas S."/>
            <person name="Wolfe K.H."/>
            <person name="Lopes M.R."/>
            <person name="Hittinger C.T."/>
            <person name="Goeker M."/>
            <person name="Salamov A.A."/>
            <person name="Wisecaver J.H."/>
            <person name="Long T.M."/>
            <person name="Calvey C.H."/>
            <person name="Aerts A.L."/>
            <person name="Barry K.W."/>
            <person name="Choi C."/>
            <person name="Clum A."/>
            <person name="Coughlan A.Y."/>
            <person name="Deshpande S."/>
            <person name="Douglass A.P."/>
            <person name="Hanson S.J."/>
            <person name="Klenk H.-P."/>
            <person name="LaButti K.M."/>
            <person name="Lapidus A."/>
            <person name="Lindquist E.A."/>
            <person name="Lipzen A.M."/>
            <person name="Meier-Kolthoff J.P."/>
            <person name="Ohm R.A."/>
            <person name="Otillar R.P."/>
            <person name="Pangilinan J.L."/>
            <person name="Peng Y."/>
            <person name="Rokas A."/>
            <person name="Rosa C.A."/>
            <person name="Scheuner C."/>
            <person name="Sibirny A.A."/>
            <person name="Slot J.C."/>
            <person name="Stielow J.B."/>
            <person name="Sun H."/>
            <person name="Kurtzman C.P."/>
            <person name="Blackwell M."/>
            <person name="Grigoriev I.V."/>
            <person name="Jeffries T.W."/>
        </authorList>
    </citation>
    <scope>NUCLEOTIDE SEQUENCE [LARGE SCALE GENOMIC DNA]</scope>
    <source>
        <strain evidence="13">NRRL Y-1626</strain>
    </source>
</reference>
<dbReference type="GO" id="GO:0046354">
    <property type="term" value="P:mannan biosynthetic process"/>
    <property type="evidence" value="ECO:0007669"/>
    <property type="project" value="TreeGrafter"/>
</dbReference>
<evidence type="ECO:0000256" key="8">
    <source>
        <dbReference type="ARBA" id="ARBA00023034"/>
    </source>
</evidence>
<evidence type="ECO:0000256" key="5">
    <source>
        <dbReference type="ARBA" id="ARBA00022692"/>
    </source>
</evidence>
<evidence type="ECO:0000256" key="11">
    <source>
        <dbReference type="SAM" id="Phobius"/>
    </source>
</evidence>
<keyword evidence="5 11" id="KW-0812">Transmembrane</keyword>